<evidence type="ECO:0000256" key="4">
    <source>
        <dbReference type="ARBA" id="ARBA00022692"/>
    </source>
</evidence>
<evidence type="ECO:0000256" key="6">
    <source>
        <dbReference type="ARBA" id="ARBA00022741"/>
    </source>
</evidence>
<proteinExistence type="predicted"/>
<dbReference type="VEuPathDB" id="FungiDB:SPPG_02532"/>
<dbReference type="SMART" id="SM00044">
    <property type="entry name" value="CYCc"/>
    <property type="match status" value="2"/>
</dbReference>
<feature type="transmembrane region" description="Helical" evidence="13">
    <location>
        <begin position="1326"/>
        <end position="1348"/>
    </location>
</feature>
<feature type="region of interest" description="Disordered" evidence="12">
    <location>
        <begin position="1593"/>
        <end position="1621"/>
    </location>
</feature>
<feature type="compositionally biased region" description="Basic residues" evidence="12">
    <location>
        <begin position="158"/>
        <end position="167"/>
    </location>
</feature>
<dbReference type="SUPFAM" id="SSF55073">
    <property type="entry name" value="Nucleotide cyclase"/>
    <property type="match status" value="2"/>
</dbReference>
<evidence type="ECO:0000256" key="3">
    <source>
        <dbReference type="ARBA" id="ARBA00012201"/>
    </source>
</evidence>
<dbReference type="InParanoid" id="A0A0L0HMI5"/>
<feature type="compositionally biased region" description="Polar residues" evidence="12">
    <location>
        <begin position="339"/>
        <end position="357"/>
    </location>
</feature>
<evidence type="ECO:0000313" key="15">
    <source>
        <dbReference type="EMBL" id="KND02029.1"/>
    </source>
</evidence>
<keyword evidence="11" id="KW-0456">Lyase</keyword>
<keyword evidence="7" id="KW-0067">ATP-binding</keyword>
<dbReference type="GO" id="GO:0035556">
    <property type="term" value="P:intracellular signal transduction"/>
    <property type="evidence" value="ECO:0007669"/>
    <property type="project" value="InterPro"/>
</dbReference>
<dbReference type="EMBL" id="KQ257453">
    <property type="protein sequence ID" value="KND02029.1"/>
    <property type="molecule type" value="Genomic_DNA"/>
</dbReference>
<feature type="transmembrane region" description="Helical" evidence="13">
    <location>
        <begin position="612"/>
        <end position="632"/>
    </location>
</feature>
<feature type="transmembrane region" description="Helical" evidence="13">
    <location>
        <begin position="1140"/>
        <end position="1163"/>
    </location>
</feature>
<feature type="compositionally biased region" description="Polar residues" evidence="12">
    <location>
        <begin position="1"/>
        <end position="13"/>
    </location>
</feature>
<comment type="catalytic activity">
    <reaction evidence="1">
        <text>ATP = 3',5'-cyclic AMP + diphosphate</text>
        <dbReference type="Rhea" id="RHEA:15389"/>
        <dbReference type="ChEBI" id="CHEBI:30616"/>
        <dbReference type="ChEBI" id="CHEBI:33019"/>
        <dbReference type="ChEBI" id="CHEBI:58165"/>
        <dbReference type="EC" id="4.6.1.1"/>
    </reaction>
</comment>
<keyword evidence="6" id="KW-0547">Nucleotide-binding</keyword>
<feature type="transmembrane region" description="Helical" evidence="13">
    <location>
        <begin position="1298"/>
        <end position="1320"/>
    </location>
</feature>
<feature type="transmembrane region" description="Helical" evidence="13">
    <location>
        <begin position="1246"/>
        <end position="1265"/>
    </location>
</feature>
<dbReference type="eggNOG" id="KOG3619">
    <property type="taxonomic scope" value="Eukaryota"/>
</dbReference>
<evidence type="ECO:0000256" key="12">
    <source>
        <dbReference type="SAM" id="MobiDB-lite"/>
    </source>
</evidence>
<dbReference type="PANTHER" id="PTHR45627">
    <property type="entry name" value="ADENYLATE CYCLASE TYPE 1"/>
    <property type="match status" value="1"/>
</dbReference>
<dbReference type="GO" id="GO:0005886">
    <property type="term" value="C:plasma membrane"/>
    <property type="evidence" value="ECO:0007669"/>
    <property type="project" value="TreeGrafter"/>
</dbReference>
<evidence type="ECO:0000259" key="14">
    <source>
        <dbReference type="PROSITE" id="PS50125"/>
    </source>
</evidence>
<dbReference type="PROSITE" id="PS50125">
    <property type="entry name" value="GUANYLATE_CYCLASE_2"/>
    <property type="match status" value="2"/>
</dbReference>
<evidence type="ECO:0000256" key="9">
    <source>
        <dbReference type="ARBA" id="ARBA00022989"/>
    </source>
</evidence>
<evidence type="ECO:0000256" key="13">
    <source>
        <dbReference type="SAM" id="Phobius"/>
    </source>
</evidence>
<feature type="transmembrane region" description="Helical" evidence="13">
    <location>
        <begin position="669"/>
        <end position="690"/>
    </location>
</feature>
<dbReference type="InterPro" id="IPR029787">
    <property type="entry name" value="Nucleotide_cyclase"/>
</dbReference>
<organism evidence="15 16">
    <name type="scientific">Spizellomyces punctatus (strain DAOM BR117)</name>
    <dbReference type="NCBI Taxonomy" id="645134"/>
    <lineage>
        <taxon>Eukaryota</taxon>
        <taxon>Fungi</taxon>
        <taxon>Fungi incertae sedis</taxon>
        <taxon>Chytridiomycota</taxon>
        <taxon>Chytridiomycota incertae sedis</taxon>
        <taxon>Chytridiomycetes</taxon>
        <taxon>Spizellomycetales</taxon>
        <taxon>Spizellomycetaceae</taxon>
        <taxon>Spizellomyces</taxon>
    </lineage>
</organism>
<evidence type="ECO:0000256" key="7">
    <source>
        <dbReference type="ARBA" id="ARBA00022840"/>
    </source>
</evidence>
<evidence type="ECO:0000256" key="10">
    <source>
        <dbReference type="ARBA" id="ARBA00023136"/>
    </source>
</evidence>
<dbReference type="GeneID" id="27686111"/>
<feature type="compositionally biased region" description="Polar residues" evidence="12">
    <location>
        <begin position="84"/>
        <end position="96"/>
    </location>
</feature>
<protein>
    <recommendedName>
        <fullName evidence="3">adenylate cyclase</fullName>
        <ecNumber evidence="3">4.6.1.1</ecNumber>
    </recommendedName>
</protein>
<accession>A0A0L0HMI5</accession>
<evidence type="ECO:0000256" key="5">
    <source>
        <dbReference type="ARBA" id="ARBA00022723"/>
    </source>
</evidence>
<keyword evidence="5" id="KW-0479">Metal-binding</keyword>
<reference evidence="15 16" key="1">
    <citation type="submission" date="2009-08" db="EMBL/GenBank/DDBJ databases">
        <title>The Genome Sequence of Spizellomyces punctatus strain DAOM BR117.</title>
        <authorList>
            <consortium name="The Broad Institute Genome Sequencing Platform"/>
            <person name="Russ C."/>
            <person name="Cuomo C."/>
            <person name="Shea T."/>
            <person name="Young S.K."/>
            <person name="Zeng Q."/>
            <person name="Koehrsen M."/>
            <person name="Haas B."/>
            <person name="Borodovsky M."/>
            <person name="Guigo R."/>
            <person name="Alvarado L."/>
            <person name="Berlin A."/>
            <person name="Bochicchio J."/>
            <person name="Borenstein D."/>
            <person name="Chapman S."/>
            <person name="Chen Z."/>
            <person name="Engels R."/>
            <person name="Freedman E."/>
            <person name="Gellesch M."/>
            <person name="Goldberg J."/>
            <person name="Griggs A."/>
            <person name="Gujja S."/>
            <person name="Heiman D."/>
            <person name="Hepburn T."/>
            <person name="Howarth C."/>
            <person name="Jen D."/>
            <person name="Larson L."/>
            <person name="Lewis B."/>
            <person name="Mehta T."/>
            <person name="Park D."/>
            <person name="Pearson M."/>
            <person name="Roberts A."/>
            <person name="Saif S."/>
            <person name="Shenoy N."/>
            <person name="Sisk P."/>
            <person name="Stolte C."/>
            <person name="Sykes S."/>
            <person name="Thomson T."/>
            <person name="Walk T."/>
            <person name="White J."/>
            <person name="Yandava C."/>
            <person name="Burger G."/>
            <person name="Gray M.W."/>
            <person name="Holland P.W.H."/>
            <person name="King N."/>
            <person name="Lang F.B.F."/>
            <person name="Roger A.J."/>
            <person name="Ruiz-Trillo I."/>
            <person name="Lander E."/>
            <person name="Nusbaum C."/>
        </authorList>
    </citation>
    <scope>NUCLEOTIDE SEQUENCE [LARGE SCALE GENOMIC DNA]</scope>
    <source>
        <strain evidence="15 16">DAOM BR117</strain>
    </source>
</reference>
<dbReference type="RefSeq" id="XP_016610068.1">
    <property type="nucleotide sequence ID" value="XM_016750817.1"/>
</dbReference>
<dbReference type="GO" id="GO:0004016">
    <property type="term" value="F:adenylate cyclase activity"/>
    <property type="evidence" value="ECO:0007669"/>
    <property type="project" value="UniProtKB-EC"/>
</dbReference>
<feature type="compositionally biased region" description="Polar residues" evidence="12">
    <location>
        <begin position="107"/>
        <end position="117"/>
    </location>
</feature>
<keyword evidence="10 13" id="KW-0472">Membrane</keyword>
<dbReference type="GO" id="GO:0005524">
    <property type="term" value="F:ATP binding"/>
    <property type="evidence" value="ECO:0007669"/>
    <property type="project" value="UniProtKB-KW"/>
</dbReference>
<comment type="subcellular location">
    <subcellularLocation>
        <location evidence="2">Membrane</location>
        <topology evidence="2">Multi-pass membrane protein</topology>
    </subcellularLocation>
</comment>
<dbReference type="GO" id="GO:0046872">
    <property type="term" value="F:metal ion binding"/>
    <property type="evidence" value="ECO:0007669"/>
    <property type="project" value="UniProtKB-KW"/>
</dbReference>
<dbReference type="Gene3D" id="3.30.70.1230">
    <property type="entry name" value="Nucleotide cyclase"/>
    <property type="match status" value="2"/>
</dbReference>
<feature type="region of interest" description="Disordered" evidence="12">
    <location>
        <begin position="310"/>
        <end position="358"/>
    </location>
</feature>
<evidence type="ECO:0000256" key="11">
    <source>
        <dbReference type="ARBA" id="ARBA00023239"/>
    </source>
</evidence>
<feature type="region of interest" description="Disordered" evidence="12">
    <location>
        <begin position="1"/>
        <end position="58"/>
    </location>
</feature>
<feature type="transmembrane region" description="Helical" evidence="13">
    <location>
        <begin position="638"/>
        <end position="657"/>
    </location>
</feature>
<dbReference type="InterPro" id="IPR001054">
    <property type="entry name" value="A/G_cyclase"/>
</dbReference>
<dbReference type="STRING" id="645134.A0A0L0HMI5"/>
<feature type="region of interest" description="Disordered" evidence="12">
    <location>
        <begin position="70"/>
        <end position="191"/>
    </location>
</feature>
<keyword evidence="8" id="KW-0460">Magnesium</keyword>
<feature type="transmembrane region" description="Helical" evidence="13">
    <location>
        <begin position="1169"/>
        <end position="1191"/>
    </location>
</feature>
<evidence type="ECO:0000256" key="8">
    <source>
        <dbReference type="ARBA" id="ARBA00022842"/>
    </source>
</evidence>
<gene>
    <name evidence="15" type="ORF">SPPG_02532</name>
</gene>
<sequence>MRTDQQGGPSSSHRVIAAAYPRSHESEPQLNGAEALSARRGVIRPKSAGPRTVTSEANLYPVRHFQRQTSMADGIRPDHGRASSGPTKSAASSTGTVDRPPCEPPETLTSPPGQSIWTRFKRSGPWTGSSKKELNLGSIDDLQLARIEEGSPRPNPVGKRKGNRRPRSATFGQHSERRLGQDGGKGRWWAGSTHQMGSSVANGVAEEEFQDSFVDDPVAEGRDDITCEFDVIRNLRSAPVENADESSTHVLGGPQDYLQTTMQDLFARASFATRTSMIMPGIPSTAPYNPRRAVLSTGISAAGGMYGNIQSSRRLSDRGDGVRSLTDRSPHISIGGQSGSLRASRASSNAVLSSTDGNRAERVSISGLISETTLPEQMIPPTPEAPSILSPTLQLAPWVNFPLMDSPSTELTDPIARTSQNALPAVSDTLMRSESAISKSDTHPPLSVYLKPLDTPNVLLGANLDIDSGLTPRHSEHVPALASDEPAQVEHEKSKSAVIPAVKPTGLEPPDLSASSLNFEGGVLPTKYVARGSEVKKGTFVKRKSRADGLALEESDGAAPEVIRKKPLSVWKAIKQPLSESPSTGWNLRFTYPIENLYRVWLFHLWVKPFQATVLSLLVFFWLVWFVIEFFVFETRPLPVHLGSGLVNITGIIGICWSFRESWERRWNAFMQIFFVMMALETLNYSAHYLFHALSFDPERIKYGSNSNRFIFIQTCIAAFGQVPFYNYAMLMWVFLIGQIVIEGIALLPQGYDVKPLVANWVFYTAATVVGTYFRYTGEVHLRKAFIKYRIAYRNQARLFAAREQSEYLLSMILPAKVIETLHSLQGKVSDRLILSTHETFLELRGVTVMFADLVGFTEFSSSITADALVEILSELFSEFDALVTELGLETIKTIGDCVQIAGGVPEQLETEELIADHAERVCAMALIMLTTTRRVSASLGRQLRLRIGIHTGTVIGGVMGLWKFKYDIWSRDVDIASIMEQTGRPNIPHVSEQTYTLLQNRLSLSFMPAPDVAAFGHPIKTYEMLVLEEEGDALERLAARLRIQGELPALHGKRTGSSGHGSGEAVTAAAVRQAFGASNAMVFTDLPNSMGKRNAPGKNNLGNTVNNFENSINFLTSEFKDHIMERDYRDNYIRNWPGALIFASGIVFFVYVCIFYVHISIFEDASPAIFAVEAVIGFTLLLDIIFAYRLNRPLREQFIRVMDKGDRLASALWMTSTEEVGRKSDEHGDLNSAAHDPWRWFRPNVFALSTITAVFLSTCLHLSGTQPETLTYHSGCMVLCIVACLVYPGVKIVYINFAIVLFTFTFFIAQMCVIVYKYGSVQQNHTIMGVLPDMGLMGLVLVAVVRANRSYDIISRMNFYIKRQTEVDYAETKRTQAAAERMLLNILPLRVVQRLKDNPATHIADDKAEVSILFAFISNFGPSDDASEIENIWTLNDIICDIDALARSRSVEKIKTIGTKYMAMAEPQPDVPEHHLQRLCDFALDLLDVVRAFNARSGQSFALRTGIHVGPAVCGLIGTRTFTFDVWGDTVNVASRMESTGLDEHIQVTQAVYDTLKDRYRFKPRGRVYVKGKGELDTYFLLGPNDGSLRRRSQRRVSMVRDSPRSRRASSAVKPGVVEE</sequence>
<name>A0A0L0HMI5_SPIPD</name>
<dbReference type="OrthoDB" id="2107370at2759"/>
<feature type="transmembrane region" description="Helical" evidence="13">
    <location>
        <begin position="1271"/>
        <end position="1291"/>
    </location>
</feature>
<feature type="domain" description="Guanylate cyclase" evidence="14">
    <location>
        <begin position="1412"/>
        <end position="1539"/>
    </location>
</feature>
<evidence type="ECO:0000313" key="16">
    <source>
        <dbReference type="Proteomes" id="UP000053201"/>
    </source>
</evidence>
<dbReference type="CDD" id="cd07302">
    <property type="entry name" value="CHD"/>
    <property type="match status" value="2"/>
</dbReference>
<dbReference type="PANTHER" id="PTHR45627:SF12">
    <property type="entry name" value="ADENYLATE CYCLASE TYPE 2"/>
    <property type="match status" value="1"/>
</dbReference>
<dbReference type="GO" id="GO:0007189">
    <property type="term" value="P:adenylate cyclase-activating G protein-coupled receptor signaling pathway"/>
    <property type="evidence" value="ECO:0007669"/>
    <property type="project" value="TreeGrafter"/>
</dbReference>
<dbReference type="EC" id="4.6.1.1" evidence="3"/>
<evidence type="ECO:0000256" key="1">
    <source>
        <dbReference type="ARBA" id="ARBA00001593"/>
    </source>
</evidence>
<dbReference type="GO" id="GO:0009190">
    <property type="term" value="P:cyclic nucleotide biosynthetic process"/>
    <property type="evidence" value="ECO:0007669"/>
    <property type="project" value="InterPro"/>
</dbReference>
<keyword evidence="16" id="KW-1185">Reference proteome</keyword>
<feature type="compositionally biased region" description="Basic and acidic residues" evidence="12">
    <location>
        <begin position="314"/>
        <end position="330"/>
    </location>
</feature>
<feature type="transmembrane region" description="Helical" evidence="13">
    <location>
        <begin position="733"/>
        <end position="752"/>
    </location>
</feature>
<keyword evidence="4 13" id="KW-0812">Transmembrane</keyword>
<feature type="domain" description="Guanylate cyclase" evidence="14">
    <location>
        <begin position="848"/>
        <end position="981"/>
    </location>
</feature>
<dbReference type="Proteomes" id="UP000053201">
    <property type="component" value="Unassembled WGS sequence"/>
</dbReference>
<feature type="transmembrane region" description="Helical" evidence="13">
    <location>
        <begin position="758"/>
        <end position="776"/>
    </location>
</feature>
<dbReference type="OMA" id="WYMYASS"/>
<evidence type="ECO:0000256" key="2">
    <source>
        <dbReference type="ARBA" id="ARBA00004141"/>
    </source>
</evidence>
<dbReference type="Pfam" id="PF00211">
    <property type="entry name" value="Guanylate_cyc"/>
    <property type="match status" value="2"/>
</dbReference>
<keyword evidence="9 13" id="KW-1133">Transmembrane helix</keyword>